<keyword evidence="2" id="KW-0808">Transferase</keyword>
<gene>
    <name evidence="5" type="ORF">Pme01_32640</name>
</gene>
<dbReference type="InterPro" id="IPR028098">
    <property type="entry name" value="Glyco_trans_4-like_N"/>
</dbReference>
<dbReference type="PANTHER" id="PTHR12526">
    <property type="entry name" value="GLYCOSYLTRANSFERASE"/>
    <property type="match status" value="1"/>
</dbReference>
<dbReference type="CDD" id="cd03801">
    <property type="entry name" value="GT4_PimA-like"/>
    <property type="match status" value="1"/>
</dbReference>
<evidence type="ECO:0000259" key="3">
    <source>
        <dbReference type="Pfam" id="PF00534"/>
    </source>
</evidence>
<dbReference type="InterPro" id="IPR001296">
    <property type="entry name" value="Glyco_trans_1"/>
</dbReference>
<keyword evidence="1" id="KW-0328">Glycosyltransferase</keyword>
<name>A0A8J3TEF9_9ACTN</name>
<protein>
    <recommendedName>
        <fullName evidence="7">Glycosyltransferase</fullName>
    </recommendedName>
</protein>
<evidence type="ECO:0000259" key="4">
    <source>
        <dbReference type="Pfam" id="PF13439"/>
    </source>
</evidence>
<dbReference type="EMBL" id="BOON01000031">
    <property type="protein sequence ID" value="GII23667.1"/>
    <property type="molecule type" value="Genomic_DNA"/>
</dbReference>
<accession>A0A8J3TEF9</accession>
<dbReference type="Pfam" id="PF13439">
    <property type="entry name" value="Glyco_transf_4"/>
    <property type="match status" value="1"/>
</dbReference>
<dbReference type="RefSeq" id="WP_203935666.1">
    <property type="nucleotide sequence ID" value="NZ_BOON01000031.1"/>
</dbReference>
<evidence type="ECO:0000256" key="1">
    <source>
        <dbReference type="ARBA" id="ARBA00022676"/>
    </source>
</evidence>
<comment type="caution">
    <text evidence="5">The sequence shown here is derived from an EMBL/GenBank/DDBJ whole genome shotgun (WGS) entry which is preliminary data.</text>
</comment>
<sequence>MAGRLRLAMVVDSDAFGGAEAYARHLLHRAPEWVDPTLLVAAPLAPYFGPTATLLPLGLNADEAPALVDALAGVRPDVVHVNLVNPASNRAALRAAQACAPTVATLHDVGTGLAGLRRLYANLAAVVAPSAAIAQRLHDDLGVPARAVHRIRNGVDLPARVARPHGRYPLAVGAVGRLSHEKGIDLFIQAVSTLGRNDARLRVVIAGQGPQRERLERQAGGLPITLLGQCRDVPALLRGLDLFCLPSRREGLPLALLEAMAHGLPCVATAVGDVPDAVGPDAVVVPPNSVDALATALDRLLDDPELRRDLGRRARLRALRDFDAERMVTQTVRVLAGAAGRVPGA</sequence>
<feature type="domain" description="Glycosyltransferase subfamily 4-like N-terminal" evidence="4">
    <location>
        <begin position="17"/>
        <end position="157"/>
    </location>
</feature>
<evidence type="ECO:0000256" key="2">
    <source>
        <dbReference type="ARBA" id="ARBA00022679"/>
    </source>
</evidence>
<dbReference type="GO" id="GO:0016757">
    <property type="term" value="F:glycosyltransferase activity"/>
    <property type="evidence" value="ECO:0007669"/>
    <property type="project" value="UniProtKB-KW"/>
</dbReference>
<reference evidence="5" key="1">
    <citation type="submission" date="2021-01" db="EMBL/GenBank/DDBJ databases">
        <title>Whole genome shotgun sequence of Planosporangium mesophilum NBRC 109066.</title>
        <authorList>
            <person name="Komaki H."/>
            <person name="Tamura T."/>
        </authorList>
    </citation>
    <scope>NUCLEOTIDE SEQUENCE</scope>
    <source>
        <strain evidence="5">NBRC 109066</strain>
    </source>
</reference>
<evidence type="ECO:0000313" key="5">
    <source>
        <dbReference type="EMBL" id="GII23667.1"/>
    </source>
</evidence>
<proteinExistence type="predicted"/>
<dbReference type="AlphaFoldDB" id="A0A8J3TEF9"/>
<evidence type="ECO:0008006" key="7">
    <source>
        <dbReference type="Google" id="ProtNLM"/>
    </source>
</evidence>
<dbReference type="Gene3D" id="3.40.50.2000">
    <property type="entry name" value="Glycogen Phosphorylase B"/>
    <property type="match status" value="2"/>
</dbReference>
<evidence type="ECO:0000313" key="6">
    <source>
        <dbReference type="Proteomes" id="UP000599074"/>
    </source>
</evidence>
<dbReference type="SUPFAM" id="SSF53756">
    <property type="entry name" value="UDP-Glycosyltransferase/glycogen phosphorylase"/>
    <property type="match status" value="1"/>
</dbReference>
<dbReference type="Proteomes" id="UP000599074">
    <property type="component" value="Unassembled WGS sequence"/>
</dbReference>
<organism evidence="5 6">
    <name type="scientific">Planosporangium mesophilum</name>
    <dbReference type="NCBI Taxonomy" id="689768"/>
    <lineage>
        <taxon>Bacteria</taxon>
        <taxon>Bacillati</taxon>
        <taxon>Actinomycetota</taxon>
        <taxon>Actinomycetes</taxon>
        <taxon>Micromonosporales</taxon>
        <taxon>Micromonosporaceae</taxon>
        <taxon>Planosporangium</taxon>
    </lineage>
</organism>
<feature type="domain" description="Glycosyl transferase family 1" evidence="3">
    <location>
        <begin position="173"/>
        <end position="316"/>
    </location>
</feature>
<keyword evidence="6" id="KW-1185">Reference proteome</keyword>
<dbReference type="Pfam" id="PF00534">
    <property type="entry name" value="Glycos_transf_1"/>
    <property type="match status" value="1"/>
</dbReference>